<dbReference type="PANTHER" id="PTHR30582">
    <property type="entry name" value="L,D-TRANSPEPTIDASE"/>
    <property type="match status" value="1"/>
</dbReference>
<proteinExistence type="inferred from homology"/>
<dbReference type="GO" id="GO:0016757">
    <property type="term" value="F:glycosyltransferase activity"/>
    <property type="evidence" value="ECO:0007669"/>
    <property type="project" value="UniProtKB-KW"/>
</dbReference>
<dbReference type="GO" id="GO:0071972">
    <property type="term" value="F:peptidoglycan L,D-transpeptidase activity"/>
    <property type="evidence" value="ECO:0007669"/>
    <property type="project" value="TreeGrafter"/>
</dbReference>
<feature type="active site" description="Proton donor/acceptor" evidence="9">
    <location>
        <position position="119"/>
    </location>
</feature>
<dbReference type="Gene3D" id="2.40.440.10">
    <property type="entry name" value="L,D-transpeptidase catalytic domain-like"/>
    <property type="match status" value="1"/>
</dbReference>
<keyword evidence="4" id="KW-0808">Transferase</keyword>
<protein>
    <submittedName>
        <fullName evidence="11">L,D-transpeptidase</fullName>
    </submittedName>
</protein>
<comment type="similarity">
    <text evidence="2">Belongs to the YkuD family.</text>
</comment>
<keyword evidence="7 9" id="KW-0573">Peptidoglycan synthesis</keyword>
<sequence length="159" mass="17920">MTAYLHIELATQQLHLIDNHQVLFHSLISSGLNGAGEKKGSGCTPRGWHVIKAKIGRDCPLNSVFIGRRFTGEIYTPELAAQYPQRDWILTRILWLGGLQPGYNRYGEVDTLRRYIYLHGTPDSEPMGIARSHGCIRLHNTPLIALFAQVSIGTRVWIE</sequence>
<dbReference type="PANTHER" id="PTHR30582:SF24">
    <property type="entry name" value="L,D-TRANSPEPTIDASE ERFK_SRFK-RELATED"/>
    <property type="match status" value="1"/>
</dbReference>
<dbReference type="GO" id="GO:0005576">
    <property type="term" value="C:extracellular region"/>
    <property type="evidence" value="ECO:0007669"/>
    <property type="project" value="TreeGrafter"/>
</dbReference>
<feature type="active site" description="Nucleophile" evidence="9">
    <location>
        <position position="135"/>
    </location>
</feature>
<accession>A0A251X4N0</accession>
<evidence type="ECO:0000256" key="2">
    <source>
        <dbReference type="ARBA" id="ARBA00005992"/>
    </source>
</evidence>
<dbReference type="OrthoDB" id="9787225at2"/>
<evidence type="ECO:0000256" key="8">
    <source>
        <dbReference type="ARBA" id="ARBA00023316"/>
    </source>
</evidence>
<keyword evidence="6 9" id="KW-0133">Cell shape</keyword>
<dbReference type="InterPro" id="IPR038063">
    <property type="entry name" value="Transpep_catalytic_dom"/>
</dbReference>
<evidence type="ECO:0000256" key="3">
    <source>
        <dbReference type="ARBA" id="ARBA00022676"/>
    </source>
</evidence>
<keyword evidence="8 9" id="KW-0961">Cell wall biogenesis/degradation</keyword>
<comment type="pathway">
    <text evidence="1 9">Cell wall biogenesis; peptidoglycan biosynthesis.</text>
</comment>
<feature type="domain" description="L,D-TPase catalytic" evidence="10">
    <location>
        <begin position="3"/>
        <end position="159"/>
    </location>
</feature>
<evidence type="ECO:0000256" key="1">
    <source>
        <dbReference type="ARBA" id="ARBA00004752"/>
    </source>
</evidence>
<dbReference type="InterPro" id="IPR005490">
    <property type="entry name" value="LD_TPept_cat_dom"/>
</dbReference>
<evidence type="ECO:0000256" key="4">
    <source>
        <dbReference type="ARBA" id="ARBA00022679"/>
    </source>
</evidence>
<dbReference type="AlphaFoldDB" id="A0A251X4N0"/>
<dbReference type="GO" id="GO:0071555">
    <property type="term" value="P:cell wall organization"/>
    <property type="evidence" value="ECO:0007669"/>
    <property type="project" value="UniProtKB-UniRule"/>
</dbReference>
<dbReference type="InterPro" id="IPR050979">
    <property type="entry name" value="LD-transpeptidase"/>
</dbReference>
<reference evidence="11 12" key="1">
    <citation type="submission" date="2016-12" db="EMBL/GenBank/DDBJ databases">
        <title>Thioflexothrix psekupsii D3 genome sequencing and assembly.</title>
        <authorList>
            <person name="Fomenkov A."/>
            <person name="Vincze T."/>
            <person name="Grabovich M."/>
            <person name="Anton B.P."/>
            <person name="Dubinina G."/>
            <person name="Orlova M."/>
            <person name="Belousova E."/>
            <person name="Roberts R.J."/>
        </authorList>
    </citation>
    <scope>NUCLEOTIDE SEQUENCE [LARGE SCALE GENOMIC DNA]</scope>
    <source>
        <strain evidence="11">D3</strain>
    </source>
</reference>
<keyword evidence="3" id="KW-0328">Glycosyltransferase</keyword>
<evidence type="ECO:0000256" key="9">
    <source>
        <dbReference type="PROSITE-ProRule" id="PRU01373"/>
    </source>
</evidence>
<evidence type="ECO:0000313" key="11">
    <source>
        <dbReference type="EMBL" id="OUD12381.1"/>
    </source>
</evidence>
<dbReference type="Pfam" id="PF03734">
    <property type="entry name" value="YkuD"/>
    <property type="match status" value="1"/>
</dbReference>
<dbReference type="SUPFAM" id="SSF141523">
    <property type="entry name" value="L,D-transpeptidase catalytic domain-like"/>
    <property type="match status" value="1"/>
</dbReference>
<dbReference type="GO" id="GO:0018104">
    <property type="term" value="P:peptidoglycan-protein cross-linking"/>
    <property type="evidence" value="ECO:0007669"/>
    <property type="project" value="TreeGrafter"/>
</dbReference>
<dbReference type="EMBL" id="MSLT01000023">
    <property type="protein sequence ID" value="OUD12381.1"/>
    <property type="molecule type" value="Genomic_DNA"/>
</dbReference>
<organism evidence="11 12">
    <name type="scientific">Thioflexithrix psekupsensis</name>
    <dbReference type="NCBI Taxonomy" id="1570016"/>
    <lineage>
        <taxon>Bacteria</taxon>
        <taxon>Pseudomonadati</taxon>
        <taxon>Pseudomonadota</taxon>
        <taxon>Gammaproteobacteria</taxon>
        <taxon>Thiotrichales</taxon>
        <taxon>Thioflexithrix</taxon>
    </lineage>
</organism>
<evidence type="ECO:0000313" key="12">
    <source>
        <dbReference type="Proteomes" id="UP000194798"/>
    </source>
</evidence>
<comment type="caution">
    <text evidence="11">The sequence shown here is derived from an EMBL/GenBank/DDBJ whole genome shotgun (WGS) entry which is preliminary data.</text>
</comment>
<dbReference type="RefSeq" id="WP_086489330.1">
    <property type="nucleotide sequence ID" value="NZ_MSLT01000023.1"/>
</dbReference>
<name>A0A251X4N0_9GAMM</name>
<dbReference type="UniPathway" id="UPA00219"/>
<evidence type="ECO:0000256" key="6">
    <source>
        <dbReference type="ARBA" id="ARBA00022960"/>
    </source>
</evidence>
<dbReference type="GO" id="GO:0008360">
    <property type="term" value="P:regulation of cell shape"/>
    <property type="evidence" value="ECO:0007669"/>
    <property type="project" value="UniProtKB-UniRule"/>
</dbReference>
<dbReference type="CDD" id="cd16913">
    <property type="entry name" value="YkuD_like"/>
    <property type="match status" value="1"/>
</dbReference>
<dbReference type="Proteomes" id="UP000194798">
    <property type="component" value="Unassembled WGS sequence"/>
</dbReference>
<keyword evidence="5" id="KW-0378">Hydrolase</keyword>
<evidence type="ECO:0000256" key="7">
    <source>
        <dbReference type="ARBA" id="ARBA00022984"/>
    </source>
</evidence>
<gene>
    <name evidence="11" type="ORF">TPSD3_14820</name>
</gene>
<evidence type="ECO:0000256" key="5">
    <source>
        <dbReference type="ARBA" id="ARBA00022801"/>
    </source>
</evidence>
<dbReference type="PROSITE" id="PS52029">
    <property type="entry name" value="LD_TPASE"/>
    <property type="match status" value="1"/>
</dbReference>
<keyword evidence="12" id="KW-1185">Reference proteome</keyword>
<evidence type="ECO:0000259" key="10">
    <source>
        <dbReference type="PROSITE" id="PS52029"/>
    </source>
</evidence>